<evidence type="ECO:0000313" key="8">
    <source>
        <dbReference type="Proteomes" id="UP000192223"/>
    </source>
</evidence>
<feature type="region of interest" description="Disordered" evidence="7">
    <location>
        <begin position="269"/>
        <end position="323"/>
    </location>
</feature>
<gene>
    <name evidence="9" type="primary">LOC108735815</name>
    <name evidence="10" type="synonym">LOC112904641</name>
</gene>
<dbReference type="Gene3D" id="3.40.50.150">
    <property type="entry name" value="Vaccinia Virus protein VP39"/>
    <property type="match status" value="1"/>
</dbReference>
<evidence type="ECO:0000256" key="6">
    <source>
        <dbReference type="ARBA" id="ARBA00032319"/>
    </source>
</evidence>
<keyword evidence="5" id="KW-0539">Nucleus</keyword>
<sequence length="431" mass="49500">MDETLEAGKYVIVQRQKYTKVYKLQKNGILALGNRRIEMSNVIGHRYFDTFKIVLSPDKKNLYTLEKTENVTSASELDIEESGEDNRNITDDRSSQALSKEDIDKLRDEALGSSEMIEKLITNSKSFKLKTKMSQEKYISKKEKKYFEYIQIRKPTIRLLAETYYRLDPSKVLGVRIDDLSQILTYSNVQSDGNFLLYDSGTSGLISAAIMNAIGANTTGKLVHAHPGNECQKAAFLAMNFPKEQVERCINVNLYSVLRWYYQGDVQKNDESKDETEVNNQTKEEQPTVVETSKDEENEAPKGIKRTHNDQENSTSGPSAKRPCWHFDNQKACEILKDKIDALIIVAKEHPESIVEELVQFLNPSRALVVFSMISEPLEDLYVYLKKRSDFVNIRVTNNFMRYYQVLPERTHPEITMNFGGYLLSATKIKF</sequence>
<proteinExistence type="inferred from homology"/>
<dbReference type="RefSeq" id="XP_025830991.1">
    <property type="nucleotide sequence ID" value="XM_025975206.1"/>
</dbReference>
<feature type="compositionally biased region" description="Basic and acidic residues" evidence="7">
    <location>
        <begin position="282"/>
        <end position="311"/>
    </location>
</feature>
<dbReference type="AlphaFoldDB" id="A0A7F5R063"/>
<comment type="similarity">
    <text evidence="2">Belongs to the TRM6/GCD10 family.</text>
</comment>
<accession>A0A7F5R063</accession>
<dbReference type="GO" id="GO:0005634">
    <property type="term" value="C:nucleus"/>
    <property type="evidence" value="ECO:0007669"/>
    <property type="project" value="UniProtKB-SubCell"/>
</dbReference>
<evidence type="ECO:0000313" key="9">
    <source>
        <dbReference type="RefSeq" id="XP_025830991.1"/>
    </source>
</evidence>
<keyword evidence="8" id="KW-1185">Reference proteome</keyword>
<evidence type="ECO:0000256" key="5">
    <source>
        <dbReference type="ARBA" id="ARBA00023242"/>
    </source>
</evidence>
<organism evidence="8 9">
    <name type="scientific">Agrilus planipennis</name>
    <name type="common">Emerald ash borer</name>
    <name type="synonym">Agrilus marcopoli</name>
    <dbReference type="NCBI Taxonomy" id="224129"/>
    <lineage>
        <taxon>Eukaryota</taxon>
        <taxon>Metazoa</taxon>
        <taxon>Ecdysozoa</taxon>
        <taxon>Arthropoda</taxon>
        <taxon>Hexapoda</taxon>
        <taxon>Insecta</taxon>
        <taxon>Pterygota</taxon>
        <taxon>Neoptera</taxon>
        <taxon>Endopterygota</taxon>
        <taxon>Coleoptera</taxon>
        <taxon>Polyphaga</taxon>
        <taxon>Elateriformia</taxon>
        <taxon>Buprestoidea</taxon>
        <taxon>Buprestidae</taxon>
        <taxon>Agrilinae</taxon>
        <taxon>Agrilus</taxon>
    </lineage>
</organism>
<evidence type="ECO:0000313" key="10">
    <source>
        <dbReference type="RefSeq" id="XP_025830992.1"/>
    </source>
</evidence>
<evidence type="ECO:0000256" key="3">
    <source>
        <dbReference type="ARBA" id="ARBA00021704"/>
    </source>
</evidence>
<feature type="compositionally biased region" description="Basic and acidic residues" evidence="7">
    <location>
        <begin position="84"/>
        <end position="96"/>
    </location>
</feature>
<dbReference type="InterPro" id="IPR017423">
    <property type="entry name" value="TRM6"/>
</dbReference>
<evidence type="ECO:0000256" key="2">
    <source>
        <dbReference type="ARBA" id="ARBA00008320"/>
    </source>
</evidence>
<dbReference type="GO" id="GO:0030488">
    <property type="term" value="P:tRNA methylation"/>
    <property type="evidence" value="ECO:0007669"/>
    <property type="project" value="InterPro"/>
</dbReference>
<keyword evidence="4" id="KW-0819">tRNA processing</keyword>
<feature type="region of interest" description="Disordered" evidence="7">
    <location>
        <begin position="75"/>
        <end position="96"/>
    </location>
</feature>
<dbReference type="GeneID" id="108735815"/>
<dbReference type="PIRSF" id="PIRSF038170">
    <property type="entry name" value="tRNA_m1A_mtfrase"/>
    <property type="match status" value="1"/>
</dbReference>
<evidence type="ECO:0000256" key="1">
    <source>
        <dbReference type="ARBA" id="ARBA00004123"/>
    </source>
</evidence>
<evidence type="ECO:0000256" key="4">
    <source>
        <dbReference type="ARBA" id="ARBA00022694"/>
    </source>
</evidence>
<evidence type="ECO:0000256" key="7">
    <source>
        <dbReference type="SAM" id="MobiDB-lite"/>
    </source>
</evidence>
<dbReference type="KEGG" id="apln:112904641"/>
<dbReference type="GO" id="GO:0031515">
    <property type="term" value="C:tRNA (m1A) methyltransferase complex"/>
    <property type="evidence" value="ECO:0007669"/>
    <property type="project" value="InterPro"/>
</dbReference>
<reference evidence="9 10" key="1">
    <citation type="submission" date="2025-04" db="UniProtKB">
        <authorList>
            <consortium name="RefSeq"/>
        </authorList>
    </citation>
    <scope>IDENTIFICATION</scope>
    <source>
        <tissue evidence="9 10">Entire body</tissue>
    </source>
</reference>
<dbReference type="Pfam" id="PF04189">
    <property type="entry name" value="Gcd10p"/>
    <property type="match status" value="1"/>
</dbReference>
<protein>
    <recommendedName>
        <fullName evidence="3">tRNA (adenine(58)-N(1))-methyltransferase non-catalytic subunit TRM6</fullName>
    </recommendedName>
    <alternativeName>
        <fullName evidence="6">tRNA(m1A58)-methyltransferase subunit TRM6</fullName>
    </alternativeName>
</protein>
<dbReference type="InterPro" id="IPR029063">
    <property type="entry name" value="SAM-dependent_MTases_sf"/>
</dbReference>
<dbReference type="Proteomes" id="UP000192223">
    <property type="component" value="Unplaced"/>
</dbReference>
<dbReference type="OrthoDB" id="10254665at2759"/>
<comment type="subcellular location">
    <subcellularLocation>
        <location evidence="1">Nucleus</location>
    </subcellularLocation>
</comment>
<dbReference type="PANTHER" id="PTHR12945">
    <property type="entry name" value="TRANSLATION INITIATION FACTOR EIF3-RELATED"/>
    <property type="match status" value="1"/>
</dbReference>
<dbReference type="KEGG" id="apln:108735815"/>
<dbReference type="RefSeq" id="XP_025830992.1">
    <property type="nucleotide sequence ID" value="XM_025975207.1"/>
</dbReference>
<dbReference type="PANTHER" id="PTHR12945:SF0">
    <property type="entry name" value="TRNA (ADENINE(58)-N(1))-METHYLTRANSFERASE NON-CATALYTIC SUBUNIT TRM6"/>
    <property type="match status" value="1"/>
</dbReference>
<name>A0A7F5R063_AGRPL</name>